<dbReference type="SMART" id="SM00283">
    <property type="entry name" value="MA"/>
    <property type="match status" value="1"/>
</dbReference>
<dbReference type="SUPFAM" id="SSF58104">
    <property type="entry name" value="Methyl-accepting chemotaxis protein (MCP) signaling domain"/>
    <property type="match status" value="1"/>
</dbReference>
<dbReference type="Proteomes" id="UP001218788">
    <property type="component" value="Unassembled WGS sequence"/>
</dbReference>
<organism evidence="6 7">
    <name type="scientific">Alteromonas gilva</name>
    <dbReference type="NCBI Taxonomy" id="2987522"/>
    <lineage>
        <taxon>Bacteria</taxon>
        <taxon>Pseudomonadati</taxon>
        <taxon>Pseudomonadota</taxon>
        <taxon>Gammaproteobacteria</taxon>
        <taxon>Alteromonadales</taxon>
        <taxon>Alteromonadaceae</taxon>
        <taxon>Alteromonas/Salinimonas group</taxon>
        <taxon>Alteromonas</taxon>
    </lineage>
</organism>
<keyword evidence="7" id="KW-1185">Reference proteome</keyword>
<evidence type="ECO:0000256" key="4">
    <source>
        <dbReference type="SAM" id="MobiDB-lite"/>
    </source>
</evidence>
<feature type="compositionally biased region" description="Basic and acidic residues" evidence="4">
    <location>
        <begin position="17"/>
        <end position="26"/>
    </location>
</feature>
<feature type="domain" description="Methyl-accepting transducer" evidence="5">
    <location>
        <begin position="1"/>
        <end position="233"/>
    </location>
</feature>
<sequence>MQRSQELLTDVSTTIDRGAREQHESSESLSTANHKLDEIVKSLVAITTQVSVASNNSQQQANECYTTFERANQGFAELAKTVTSASQIVNELQARSASILTVVNVINEIADQTNLLALNAAIEAARAGEHGRGFAVVADEVRALAAKTQQSTQEINAILSAFEGDATKAVTAMKSGQAHASENASNAQHALTLLNELVTYIEETQSVVATLNDAANDQSDIHHQLNEVIANVMRSAENYHSLSRSNDISNAMGVMTKNVTAVVSALSR</sequence>
<protein>
    <submittedName>
        <fullName evidence="6">Methyl-accepting chemotaxis protein</fullName>
    </submittedName>
</protein>
<accession>A0ABT5L6N5</accession>
<evidence type="ECO:0000313" key="6">
    <source>
        <dbReference type="EMBL" id="MDC8832710.1"/>
    </source>
</evidence>
<comment type="caution">
    <text evidence="6">The sequence shown here is derived from an EMBL/GenBank/DDBJ whole genome shotgun (WGS) entry which is preliminary data.</text>
</comment>
<feature type="compositionally biased region" description="Polar residues" evidence="4">
    <location>
        <begin position="1"/>
        <end position="15"/>
    </location>
</feature>
<evidence type="ECO:0000256" key="3">
    <source>
        <dbReference type="PROSITE-ProRule" id="PRU00284"/>
    </source>
</evidence>
<dbReference type="EMBL" id="JAQQXP010000003">
    <property type="protein sequence ID" value="MDC8832710.1"/>
    <property type="molecule type" value="Genomic_DNA"/>
</dbReference>
<evidence type="ECO:0000313" key="7">
    <source>
        <dbReference type="Proteomes" id="UP001218788"/>
    </source>
</evidence>
<evidence type="ECO:0000256" key="2">
    <source>
        <dbReference type="ARBA" id="ARBA00023224"/>
    </source>
</evidence>
<evidence type="ECO:0000256" key="1">
    <source>
        <dbReference type="ARBA" id="ARBA00004370"/>
    </source>
</evidence>
<feature type="region of interest" description="Disordered" evidence="4">
    <location>
        <begin position="1"/>
        <end position="31"/>
    </location>
</feature>
<comment type="subcellular location">
    <subcellularLocation>
        <location evidence="1">Membrane</location>
    </subcellularLocation>
</comment>
<gene>
    <name evidence="6" type="ORF">OIK42_18295</name>
</gene>
<dbReference type="InterPro" id="IPR004089">
    <property type="entry name" value="MCPsignal_dom"/>
</dbReference>
<dbReference type="PANTHER" id="PTHR32089">
    <property type="entry name" value="METHYL-ACCEPTING CHEMOTAXIS PROTEIN MCPB"/>
    <property type="match status" value="1"/>
</dbReference>
<dbReference type="Pfam" id="PF00015">
    <property type="entry name" value="MCPsignal"/>
    <property type="match status" value="1"/>
</dbReference>
<dbReference type="Gene3D" id="1.10.287.950">
    <property type="entry name" value="Methyl-accepting chemotaxis protein"/>
    <property type="match status" value="1"/>
</dbReference>
<proteinExistence type="predicted"/>
<reference evidence="6 7" key="1">
    <citation type="submission" date="2022-10" db="EMBL/GenBank/DDBJ databases">
        <title>Alteromonas sp. chi3 Genome sequencing.</title>
        <authorList>
            <person name="Park S."/>
        </authorList>
    </citation>
    <scope>NUCLEOTIDE SEQUENCE [LARGE SCALE GENOMIC DNA]</scope>
    <source>
        <strain evidence="7">chi3</strain>
    </source>
</reference>
<evidence type="ECO:0000259" key="5">
    <source>
        <dbReference type="PROSITE" id="PS50111"/>
    </source>
</evidence>
<dbReference type="PANTHER" id="PTHR32089:SF112">
    <property type="entry name" value="LYSOZYME-LIKE PROTEIN-RELATED"/>
    <property type="match status" value="1"/>
</dbReference>
<dbReference type="RefSeq" id="WP_273642566.1">
    <property type="nucleotide sequence ID" value="NZ_JAQQXP010000003.1"/>
</dbReference>
<name>A0ABT5L6N5_9ALTE</name>
<keyword evidence="2 3" id="KW-0807">Transducer</keyword>
<dbReference type="PROSITE" id="PS50111">
    <property type="entry name" value="CHEMOTAXIS_TRANSDUC_2"/>
    <property type="match status" value="1"/>
</dbReference>